<dbReference type="EMBL" id="JWJG01000028">
    <property type="protein sequence ID" value="KIF82638.1"/>
    <property type="molecule type" value="Genomic_DNA"/>
</dbReference>
<dbReference type="AlphaFoldDB" id="A0A0C1Y6Q0"/>
<evidence type="ECO:0000313" key="1">
    <source>
        <dbReference type="EMBL" id="KIF82638.1"/>
    </source>
</evidence>
<gene>
    <name evidence="1" type="ORF">TSA66_20300</name>
</gene>
<keyword evidence="2" id="KW-1185">Reference proteome</keyword>
<dbReference type="OrthoDB" id="8778906at2"/>
<protein>
    <submittedName>
        <fullName evidence="1">Uncharacterized protein</fullName>
    </submittedName>
</protein>
<proteinExistence type="predicted"/>
<name>A0A0C1Y6Q0_9BURK</name>
<evidence type="ECO:0000313" key="2">
    <source>
        <dbReference type="Proteomes" id="UP000031572"/>
    </source>
</evidence>
<dbReference type="Proteomes" id="UP000031572">
    <property type="component" value="Unassembled WGS sequence"/>
</dbReference>
<sequence>MKKRLETDQVIDNLIAAMLGEDATQRQQYLLRESLRSLVRLAKSEQVMDIKTNVKKLTGAMDAHNARRRAKAVLFAQRLPNILASAQQQFEFN</sequence>
<dbReference type="RefSeq" id="WP_040041315.1">
    <property type="nucleotide sequence ID" value="NZ_JWJG01000028.1"/>
</dbReference>
<accession>A0A0C1Y6Q0</accession>
<comment type="caution">
    <text evidence="1">The sequence shown here is derived from an EMBL/GenBank/DDBJ whole genome shotgun (WGS) entry which is preliminary data.</text>
</comment>
<reference evidence="1 2" key="1">
    <citation type="submission" date="2014-12" db="EMBL/GenBank/DDBJ databases">
        <title>Denitrispirillum autotrophicum gen. nov., sp. nov., Denitrifying, Facultatively Autotrophic Bacteria Isolated from Rice Paddy Soil.</title>
        <authorList>
            <person name="Ishii S."/>
            <person name="Ashida N."/>
            <person name="Ohno H."/>
            <person name="Otsuka S."/>
            <person name="Yokota A."/>
            <person name="Senoo K."/>
        </authorList>
    </citation>
    <scope>NUCLEOTIDE SEQUENCE [LARGE SCALE GENOMIC DNA]</scope>
    <source>
        <strain evidence="1 2">TSA66</strain>
    </source>
</reference>
<organism evidence="1 2">
    <name type="scientific">Noviherbaspirillum autotrophicum</name>
    <dbReference type="NCBI Taxonomy" id="709839"/>
    <lineage>
        <taxon>Bacteria</taxon>
        <taxon>Pseudomonadati</taxon>
        <taxon>Pseudomonadota</taxon>
        <taxon>Betaproteobacteria</taxon>
        <taxon>Burkholderiales</taxon>
        <taxon>Oxalobacteraceae</taxon>
        <taxon>Noviherbaspirillum</taxon>
    </lineage>
</organism>